<evidence type="ECO:0000256" key="7">
    <source>
        <dbReference type="SAM" id="Phobius"/>
    </source>
</evidence>
<evidence type="ECO:0000256" key="4">
    <source>
        <dbReference type="ARBA" id="ARBA00022989"/>
    </source>
</evidence>
<organism evidence="8 9">
    <name type="scientific">Actinomadura gamaensis</name>
    <dbReference type="NCBI Taxonomy" id="1763541"/>
    <lineage>
        <taxon>Bacteria</taxon>
        <taxon>Bacillati</taxon>
        <taxon>Actinomycetota</taxon>
        <taxon>Actinomycetes</taxon>
        <taxon>Streptosporangiales</taxon>
        <taxon>Thermomonosporaceae</taxon>
        <taxon>Actinomadura</taxon>
    </lineage>
</organism>
<feature type="transmembrane region" description="Helical" evidence="7">
    <location>
        <begin position="97"/>
        <end position="118"/>
    </location>
</feature>
<evidence type="ECO:0000256" key="5">
    <source>
        <dbReference type="ARBA" id="ARBA00023136"/>
    </source>
</evidence>
<dbReference type="PANTHER" id="PTHR42770:SF13">
    <property type="entry name" value="L-METHIONINE_BRANCHED-CHAIN AMINO ACID EXPORTER YJEH"/>
    <property type="match status" value="1"/>
</dbReference>
<feature type="transmembrane region" description="Helical" evidence="7">
    <location>
        <begin position="167"/>
        <end position="192"/>
    </location>
</feature>
<protein>
    <submittedName>
        <fullName evidence="8">APC family permease</fullName>
    </submittedName>
</protein>
<feature type="transmembrane region" description="Helical" evidence="7">
    <location>
        <begin position="402"/>
        <end position="419"/>
    </location>
</feature>
<keyword evidence="4 7" id="KW-1133">Transmembrane helix</keyword>
<dbReference type="Gene3D" id="1.20.1740.10">
    <property type="entry name" value="Amino acid/polyamine transporter I"/>
    <property type="match status" value="1"/>
</dbReference>
<keyword evidence="5 7" id="KW-0472">Membrane</keyword>
<feature type="transmembrane region" description="Helical" evidence="7">
    <location>
        <begin position="350"/>
        <end position="370"/>
    </location>
</feature>
<feature type="transmembrane region" description="Helical" evidence="7">
    <location>
        <begin position="204"/>
        <end position="222"/>
    </location>
</feature>
<evidence type="ECO:0000256" key="3">
    <source>
        <dbReference type="ARBA" id="ARBA00022692"/>
    </source>
</evidence>
<dbReference type="Proteomes" id="UP001595872">
    <property type="component" value="Unassembled WGS sequence"/>
</dbReference>
<dbReference type="InterPro" id="IPR050367">
    <property type="entry name" value="APC_superfamily"/>
</dbReference>
<keyword evidence="9" id="KW-1185">Reference proteome</keyword>
<evidence type="ECO:0000313" key="8">
    <source>
        <dbReference type="EMBL" id="MFC4907210.1"/>
    </source>
</evidence>
<dbReference type="PANTHER" id="PTHR42770">
    <property type="entry name" value="AMINO ACID TRANSPORTER-RELATED"/>
    <property type="match status" value="1"/>
</dbReference>
<evidence type="ECO:0000313" key="9">
    <source>
        <dbReference type="Proteomes" id="UP001595872"/>
    </source>
</evidence>
<evidence type="ECO:0000256" key="2">
    <source>
        <dbReference type="ARBA" id="ARBA00022475"/>
    </source>
</evidence>
<accession>A0ABV9TVG0</accession>
<dbReference type="EMBL" id="JBHSIT010000002">
    <property type="protein sequence ID" value="MFC4907210.1"/>
    <property type="molecule type" value="Genomic_DNA"/>
</dbReference>
<proteinExistence type="predicted"/>
<comment type="subcellular location">
    <subcellularLocation>
        <location evidence="1">Cell membrane</location>
        <topology evidence="1">Multi-pass membrane protein</topology>
    </subcellularLocation>
</comment>
<dbReference type="RefSeq" id="WP_378252948.1">
    <property type="nucleotide sequence ID" value="NZ_JBHSIT010000002.1"/>
</dbReference>
<feature type="transmembrane region" description="Helical" evidence="7">
    <location>
        <begin position="229"/>
        <end position="252"/>
    </location>
</feature>
<feature type="transmembrane region" description="Helical" evidence="7">
    <location>
        <begin position="264"/>
        <end position="285"/>
    </location>
</feature>
<feature type="transmembrane region" description="Helical" evidence="7">
    <location>
        <begin position="425"/>
        <end position="446"/>
    </location>
</feature>
<evidence type="ECO:0000256" key="1">
    <source>
        <dbReference type="ARBA" id="ARBA00004651"/>
    </source>
</evidence>
<feature type="transmembrane region" description="Helical" evidence="7">
    <location>
        <begin position="124"/>
        <end position="146"/>
    </location>
</feature>
<evidence type="ECO:0000256" key="6">
    <source>
        <dbReference type="SAM" id="MobiDB-lite"/>
    </source>
</evidence>
<keyword evidence="2" id="KW-1003">Cell membrane</keyword>
<feature type="compositionally biased region" description="Gly residues" evidence="6">
    <location>
        <begin position="9"/>
        <end position="20"/>
    </location>
</feature>
<feature type="transmembrane region" description="Helical" evidence="7">
    <location>
        <begin position="453"/>
        <end position="470"/>
    </location>
</feature>
<dbReference type="InterPro" id="IPR002293">
    <property type="entry name" value="AA/rel_permease1"/>
</dbReference>
<sequence>MNDTRVNGSGTGGAEGETGGAGAAGGIAAGVTGETGAVAAVATGAGATVGAVGPSVADGADGARAADGAGSAGGTGRAGGAVGAVHAGRLTLGQGTAMYVGAVLGTGVIALPALAARAAGPASLLAWALLVVMSAPLAATFAALGARHPDAGGVSTYARLAFGGRAAAVVGWCFYFAVPPGAAAAALFGGAYVAEAAGGGRGTVLLTAALLMVVVTAANAVGVQASGRLQFALAGLLVVLLLVSVALSLPHARSGNLEPFAPHGWTAVGSAAALLVWSFAGWEAITHLAAEFRRPARDLPRATGAAVGIVGVLYLLVAFAIIAVLGPGAADSAAPLGELMARGLGGGARWLAAGAALLLTLGAMNAYYAGAAKLGSALGRDGALPSWLGRGSVAGEVPRRSLAANSALSFLCLAAVGATDVGPKPLVLLTTGSFVTVYAIGVAAALRLLPRRTAGWYAAAVALVSVAALLLMSGRYLLWPLVVTGASLLYLRRRRAAAPVAAPDGTAEPQPAETA</sequence>
<reference evidence="9" key="1">
    <citation type="journal article" date="2019" name="Int. J. Syst. Evol. Microbiol.">
        <title>The Global Catalogue of Microorganisms (GCM) 10K type strain sequencing project: providing services to taxonomists for standard genome sequencing and annotation.</title>
        <authorList>
            <consortium name="The Broad Institute Genomics Platform"/>
            <consortium name="The Broad Institute Genome Sequencing Center for Infectious Disease"/>
            <person name="Wu L."/>
            <person name="Ma J."/>
        </authorList>
    </citation>
    <scope>NUCLEOTIDE SEQUENCE [LARGE SCALE GENOMIC DNA]</scope>
    <source>
        <strain evidence="9">KLKA75</strain>
    </source>
</reference>
<comment type="caution">
    <text evidence="8">The sequence shown here is derived from an EMBL/GenBank/DDBJ whole genome shotgun (WGS) entry which is preliminary data.</text>
</comment>
<feature type="transmembrane region" description="Helical" evidence="7">
    <location>
        <begin position="306"/>
        <end position="330"/>
    </location>
</feature>
<gene>
    <name evidence="8" type="ORF">ACFPCY_07760</name>
</gene>
<feature type="region of interest" description="Disordered" evidence="6">
    <location>
        <begin position="1"/>
        <end position="20"/>
    </location>
</feature>
<keyword evidence="3 7" id="KW-0812">Transmembrane</keyword>
<name>A0ABV9TVG0_9ACTN</name>
<dbReference type="Pfam" id="PF13520">
    <property type="entry name" value="AA_permease_2"/>
    <property type="match status" value="1"/>
</dbReference>